<reference evidence="5" key="1">
    <citation type="submission" date="2017-10" db="EMBL/GenBank/DDBJ databases">
        <title>Phenotypic and genomic properties of facultatively anaerobic sulfur-reducing natronoarchaea from hypersaline soda lakes.</title>
        <authorList>
            <person name="Sorokin D.Y."/>
            <person name="Kublanov I.V."/>
            <person name="Roman P."/>
            <person name="Sinninghe Damste J.S."/>
            <person name="Golyshin P.N."/>
            <person name="Rojo D."/>
            <person name="Ciordia S."/>
            <person name="Mena Md.C."/>
            <person name="Ferrer M."/>
            <person name="Messina E."/>
            <person name="Smedile F."/>
            <person name="La Spada G."/>
            <person name="La Cono V."/>
            <person name="Yakimov M.M."/>
        </authorList>
    </citation>
    <scope>NUCLEOTIDE SEQUENCE [LARGE SCALE GENOMIC DNA]</scope>
    <source>
        <strain evidence="5">AArc1</strain>
    </source>
</reference>
<dbReference type="KEGG" id="nag:AArcMg_2923"/>
<gene>
    <name evidence="2" type="ORF">AArc1_0780</name>
    <name evidence="3" type="ORF">AArcMg_2923</name>
</gene>
<keyword evidence="1" id="KW-0812">Transmembrane</keyword>
<dbReference type="EMBL" id="CP024047">
    <property type="protein sequence ID" value="AXR77122.1"/>
    <property type="molecule type" value="Genomic_DNA"/>
</dbReference>
<evidence type="ECO:0000313" key="4">
    <source>
        <dbReference type="Proteomes" id="UP000258613"/>
    </source>
</evidence>
<dbReference type="KEGG" id="nan:AArc1_0780"/>
<dbReference type="OrthoDB" id="206378at2157"/>
<feature type="transmembrane region" description="Helical" evidence="1">
    <location>
        <begin position="100"/>
        <end position="120"/>
    </location>
</feature>
<reference evidence="3" key="3">
    <citation type="journal article" date="2019" name="Int. J. Syst. Evol. Microbiol.">
        <title>Natronolimnobius sulfurireducens sp. nov. and Halalkaliarchaeum desulfuricum gen. nov., sp. nov., the first sulfur-respiring alkaliphilic haloarchaea from hypersaline alkaline lakes.</title>
        <authorList>
            <person name="Sorokin D.Y."/>
            <person name="Yakimov M."/>
            <person name="Messina E."/>
            <person name="Merkel A.Y."/>
            <person name="Bale N.J."/>
            <person name="Sinninghe Damste J.S."/>
        </authorList>
    </citation>
    <scope>NUCLEOTIDE SEQUENCE</scope>
    <source>
        <strain evidence="3">AArc-Mg</strain>
        <strain evidence="2">AArc1</strain>
    </source>
</reference>
<accession>A0A346PTR7</accession>
<organism evidence="3 4">
    <name type="scientific">Natrarchaeobaculum sulfurireducens</name>
    <dbReference type="NCBI Taxonomy" id="2044521"/>
    <lineage>
        <taxon>Archaea</taxon>
        <taxon>Methanobacteriati</taxon>
        <taxon>Methanobacteriota</taxon>
        <taxon>Stenosarchaea group</taxon>
        <taxon>Halobacteria</taxon>
        <taxon>Halobacteriales</taxon>
        <taxon>Natrialbaceae</taxon>
        <taxon>Natrarchaeobaculum</taxon>
    </lineage>
</organism>
<keyword evidence="1" id="KW-1133">Transmembrane helix</keyword>
<evidence type="ECO:0000256" key="1">
    <source>
        <dbReference type="SAM" id="Phobius"/>
    </source>
</evidence>
<sequence>MGEKPGRFKPDKIETLFVLIGAVLLFLTAFQSLDDPVSRQGIALIVGTFGVFLLFVWGMYALRINPLTAPDLWLGVSLLLILGIVVGAVVYATWPVDREFVTGFGLLAVIGVVVALVYIVRAMLNRHRESET</sequence>
<accession>A0A346PC77</accession>
<dbReference type="RefSeq" id="WP_117363329.1">
    <property type="nucleotide sequence ID" value="NZ_CP024047.1"/>
</dbReference>
<evidence type="ECO:0000313" key="3">
    <source>
        <dbReference type="EMBL" id="AXR82912.1"/>
    </source>
</evidence>
<name>A0A346PTR7_9EURY</name>
<proteinExistence type="predicted"/>
<dbReference type="EMBL" id="CP027033">
    <property type="protein sequence ID" value="AXR82912.1"/>
    <property type="molecule type" value="Genomic_DNA"/>
</dbReference>
<dbReference type="AlphaFoldDB" id="A0A346PTR7"/>
<dbReference type="GeneID" id="37643417"/>
<feature type="transmembrane region" description="Helical" evidence="1">
    <location>
        <begin position="72"/>
        <end position="94"/>
    </location>
</feature>
<feature type="transmembrane region" description="Helical" evidence="1">
    <location>
        <begin position="42"/>
        <end position="60"/>
    </location>
</feature>
<feature type="transmembrane region" description="Helical" evidence="1">
    <location>
        <begin position="12"/>
        <end position="30"/>
    </location>
</feature>
<dbReference type="Proteomes" id="UP000258613">
    <property type="component" value="Chromosome"/>
</dbReference>
<dbReference type="Proteomes" id="UP000258707">
    <property type="component" value="Chromosome"/>
</dbReference>
<protein>
    <submittedName>
        <fullName evidence="3">Uncharacterized protein</fullName>
    </submittedName>
</protein>
<keyword evidence="1" id="KW-0472">Membrane</keyword>
<evidence type="ECO:0000313" key="5">
    <source>
        <dbReference type="Proteomes" id="UP000258707"/>
    </source>
</evidence>
<reference evidence="4" key="2">
    <citation type="submission" date="2018-02" db="EMBL/GenBank/DDBJ databases">
        <title>Phenotypic and genomic properties of facultatively anaerobic sulfur-reducing natronoarchaea from hypersaline soda lakes.</title>
        <authorList>
            <person name="Sorokin D.Y."/>
            <person name="Kublanov I.V."/>
            <person name="Roman P."/>
            <person name="Sinninghe Damste J.S."/>
            <person name="Golyshin P.N."/>
            <person name="Rojo D."/>
            <person name="Ciordia S."/>
            <person name="Mena M.D.C."/>
            <person name="Ferrer M."/>
            <person name="Messina E."/>
            <person name="Smedile F."/>
            <person name="La Spada G."/>
            <person name="La Cono V."/>
            <person name="Yakimov M.M."/>
        </authorList>
    </citation>
    <scope>NUCLEOTIDE SEQUENCE [LARGE SCALE GENOMIC DNA]</scope>
    <source>
        <strain evidence="4">AArc-Mg</strain>
    </source>
</reference>
<keyword evidence="4" id="KW-1185">Reference proteome</keyword>
<evidence type="ECO:0000313" key="2">
    <source>
        <dbReference type="EMBL" id="AXR77122.1"/>
    </source>
</evidence>